<dbReference type="EMBL" id="LFYR01001090">
    <property type="protein sequence ID" value="KMZ64900.1"/>
    <property type="molecule type" value="Genomic_DNA"/>
</dbReference>
<dbReference type="Gene3D" id="1.25.40.10">
    <property type="entry name" value="Tetratricopeptide repeat domain"/>
    <property type="match status" value="1"/>
</dbReference>
<evidence type="ECO:0000256" key="2">
    <source>
        <dbReference type="SAM" id="MobiDB-lite"/>
    </source>
</evidence>
<dbReference type="InterPro" id="IPR019734">
    <property type="entry name" value="TPR_rpt"/>
</dbReference>
<evidence type="ECO:0000313" key="3">
    <source>
        <dbReference type="EMBL" id="KMZ64900.1"/>
    </source>
</evidence>
<evidence type="ECO:0000313" key="4">
    <source>
        <dbReference type="Proteomes" id="UP000036987"/>
    </source>
</evidence>
<dbReference type="Proteomes" id="UP000036987">
    <property type="component" value="Unassembled WGS sequence"/>
</dbReference>
<dbReference type="PROSITE" id="PS50005">
    <property type="entry name" value="TPR"/>
    <property type="match status" value="2"/>
</dbReference>
<dbReference type="AlphaFoldDB" id="A0A0K9P9N6"/>
<feature type="region of interest" description="Disordered" evidence="2">
    <location>
        <begin position="16"/>
        <end position="49"/>
    </location>
</feature>
<organism evidence="3 4">
    <name type="scientific">Zostera marina</name>
    <name type="common">Eelgrass</name>
    <dbReference type="NCBI Taxonomy" id="29655"/>
    <lineage>
        <taxon>Eukaryota</taxon>
        <taxon>Viridiplantae</taxon>
        <taxon>Streptophyta</taxon>
        <taxon>Embryophyta</taxon>
        <taxon>Tracheophyta</taxon>
        <taxon>Spermatophyta</taxon>
        <taxon>Magnoliopsida</taxon>
        <taxon>Liliopsida</taxon>
        <taxon>Zosteraceae</taxon>
        <taxon>Zostera</taxon>
    </lineage>
</organism>
<feature type="repeat" description="TPR" evidence="1">
    <location>
        <begin position="121"/>
        <end position="154"/>
    </location>
</feature>
<protein>
    <submittedName>
        <fullName evidence="3">Uncharacterized protein</fullName>
    </submittedName>
</protein>
<keyword evidence="4" id="KW-1185">Reference proteome</keyword>
<keyword evidence="1" id="KW-0802">TPR repeat</keyword>
<dbReference type="SUPFAM" id="SSF48452">
    <property type="entry name" value="TPR-like"/>
    <property type="match status" value="1"/>
</dbReference>
<dbReference type="OMA" id="QMVWKKN"/>
<evidence type="ECO:0000256" key="1">
    <source>
        <dbReference type="PROSITE-ProRule" id="PRU00339"/>
    </source>
</evidence>
<comment type="caution">
    <text evidence="3">The sequence shown here is derived from an EMBL/GenBank/DDBJ whole genome shotgun (WGS) entry which is preliminary data.</text>
</comment>
<name>A0A0K9P9N6_ZOSMR</name>
<dbReference type="Pfam" id="PF13432">
    <property type="entry name" value="TPR_16"/>
    <property type="match status" value="1"/>
</dbReference>
<proteinExistence type="predicted"/>
<gene>
    <name evidence="3" type="ORF">ZOSMA_345G00160</name>
</gene>
<dbReference type="OrthoDB" id="2423701at2759"/>
<reference evidence="4" key="1">
    <citation type="journal article" date="2016" name="Nature">
        <title>The genome of the seagrass Zostera marina reveals angiosperm adaptation to the sea.</title>
        <authorList>
            <person name="Olsen J.L."/>
            <person name="Rouze P."/>
            <person name="Verhelst B."/>
            <person name="Lin Y.-C."/>
            <person name="Bayer T."/>
            <person name="Collen J."/>
            <person name="Dattolo E."/>
            <person name="De Paoli E."/>
            <person name="Dittami S."/>
            <person name="Maumus F."/>
            <person name="Michel G."/>
            <person name="Kersting A."/>
            <person name="Lauritano C."/>
            <person name="Lohaus R."/>
            <person name="Toepel M."/>
            <person name="Tonon T."/>
            <person name="Vanneste K."/>
            <person name="Amirebrahimi M."/>
            <person name="Brakel J."/>
            <person name="Bostroem C."/>
            <person name="Chovatia M."/>
            <person name="Grimwood J."/>
            <person name="Jenkins J.W."/>
            <person name="Jueterbock A."/>
            <person name="Mraz A."/>
            <person name="Stam W.T."/>
            <person name="Tice H."/>
            <person name="Bornberg-Bauer E."/>
            <person name="Green P.J."/>
            <person name="Pearson G.A."/>
            <person name="Procaccini G."/>
            <person name="Duarte C.M."/>
            <person name="Schmutz J."/>
            <person name="Reusch T.B.H."/>
            <person name="Van de Peer Y."/>
        </authorList>
    </citation>
    <scope>NUCLEOTIDE SEQUENCE [LARGE SCALE GENOMIC DNA]</scope>
    <source>
        <strain evidence="4">cv. Finnish</strain>
    </source>
</reference>
<dbReference type="SMART" id="SM00028">
    <property type="entry name" value="TPR"/>
    <property type="match status" value="3"/>
</dbReference>
<dbReference type="InterPro" id="IPR011990">
    <property type="entry name" value="TPR-like_helical_dom_sf"/>
</dbReference>
<feature type="repeat" description="TPR" evidence="1">
    <location>
        <begin position="53"/>
        <end position="86"/>
    </location>
</feature>
<sequence length="197" mass="21987">MKIIWKNKKRSQLLPTSNLTFTESEERSKLEPESEVDTSQNSTKHHRTIPELADSFQSQGNNFAEEGKYREALGKWEAALTLVPGKAILHEQKAQVLLEIGDAWAALKAATRAVELEPSWAEAWITLARAQLNFGEPDSSIISFDRALAIKPDSKDAKVDREAALKLIKKREMLNASHSISNNSGSRFSVGDKNKIM</sequence>
<accession>A0A0K9P9N6</accession>
<dbReference type="STRING" id="29655.A0A0K9P9N6"/>
<dbReference type="PANTHER" id="PTHR15544">
    <property type="entry name" value="OSMOSIS RESPONSIVE FACTOR"/>
    <property type="match status" value="1"/>
</dbReference>
<dbReference type="InterPro" id="IPR052658">
    <property type="entry name" value="TPR-containing"/>
</dbReference>
<dbReference type="PANTHER" id="PTHR15544:SF0">
    <property type="entry name" value="TETRATRICOPEPTIDE REPEAT PROTEIN 33"/>
    <property type="match status" value="1"/>
</dbReference>